<sequence length="118" mass="13911">MREFFLNLSDFHIYKWSDYFDIPLTEDNVRLTVGLNVNNSRIVSKIHKTALSLPTTMMTGYIFVQSGTLNIISDSMNKNISLHDGEFVKYLSGHYMLEHSRNSKWLVMWLYEELLEKK</sequence>
<organism evidence="1 2">
    <name type="scientific">Escherichia coli</name>
    <dbReference type="NCBI Taxonomy" id="562"/>
    <lineage>
        <taxon>Bacteria</taxon>
        <taxon>Pseudomonadati</taxon>
        <taxon>Pseudomonadota</taxon>
        <taxon>Gammaproteobacteria</taxon>
        <taxon>Enterobacterales</taxon>
        <taxon>Enterobacteriaceae</taxon>
        <taxon>Escherichia</taxon>
    </lineage>
</organism>
<comment type="caution">
    <text evidence="1">The sequence shown here is derived from an EMBL/GenBank/DDBJ whole genome shotgun (WGS) entry which is preliminary data.</text>
</comment>
<accession>A0A3W4RMZ1</accession>
<protein>
    <submittedName>
        <fullName evidence="1">Uncharacterized protein</fullName>
    </submittedName>
</protein>
<dbReference type="RefSeq" id="WP_085458486.1">
    <property type="nucleotide sequence ID" value="NZ_CAJGEW010000042.1"/>
</dbReference>
<name>A0A3W4RMZ1_ECOLX</name>
<dbReference type="Proteomes" id="UP000587626">
    <property type="component" value="Unassembled WGS sequence"/>
</dbReference>
<evidence type="ECO:0000313" key="1">
    <source>
        <dbReference type="EMBL" id="EFM7861022.1"/>
    </source>
</evidence>
<gene>
    <name evidence="1" type="ORF">B6R15_002256</name>
</gene>
<dbReference type="AlphaFoldDB" id="A0A3W4RMZ1"/>
<evidence type="ECO:0000313" key="2">
    <source>
        <dbReference type="Proteomes" id="UP000587626"/>
    </source>
</evidence>
<reference evidence="1 2" key="1">
    <citation type="submission" date="2018-08" db="EMBL/GenBank/DDBJ databases">
        <authorList>
            <consortium name="GenomeTrakr network: Whole genome sequencing for foodborne pathogen traceback"/>
        </authorList>
    </citation>
    <scope>NUCLEOTIDE SEQUENCE [LARGE SCALE GENOMIC DNA]</scope>
    <source>
        <strain evidence="1 2">NC_STEC194</strain>
    </source>
</reference>
<dbReference type="EMBL" id="AATLXB010000021">
    <property type="protein sequence ID" value="EFM7861022.1"/>
    <property type="molecule type" value="Genomic_DNA"/>
</dbReference>
<proteinExistence type="predicted"/>